<evidence type="ECO:0000259" key="4">
    <source>
        <dbReference type="SMART" id="SM00093"/>
    </source>
</evidence>
<gene>
    <name evidence="5" type="ORF">APLA_LOCUS9616</name>
</gene>
<protein>
    <recommendedName>
        <fullName evidence="4">Serpin domain-containing protein</fullName>
    </recommendedName>
</protein>
<keyword evidence="2" id="KW-0722">Serine protease inhibitor</keyword>
<dbReference type="AlphaFoldDB" id="A0A8S1AAW3"/>
<accession>A0A8S1AAW3</accession>
<dbReference type="SUPFAM" id="SSF56574">
    <property type="entry name" value="Serpins"/>
    <property type="match status" value="1"/>
</dbReference>
<comment type="caution">
    <text evidence="5">The sequence shown here is derived from an EMBL/GenBank/DDBJ whole genome shotgun (WGS) entry which is preliminary data.</text>
</comment>
<dbReference type="PANTHER" id="PTHR11461:SF372">
    <property type="entry name" value="ACCESSORY GLAND PROTEIN ACP76A-RELATED"/>
    <property type="match status" value="1"/>
</dbReference>
<proteinExistence type="inferred from homology"/>
<comment type="similarity">
    <text evidence="3">Belongs to the serpin family.</text>
</comment>
<evidence type="ECO:0000256" key="2">
    <source>
        <dbReference type="ARBA" id="ARBA00022900"/>
    </source>
</evidence>
<dbReference type="OrthoDB" id="671595at2759"/>
<name>A0A8S1AAW3_ARCPL</name>
<dbReference type="GO" id="GO:0004867">
    <property type="term" value="F:serine-type endopeptidase inhibitor activity"/>
    <property type="evidence" value="ECO:0007669"/>
    <property type="project" value="UniProtKB-KW"/>
</dbReference>
<dbReference type="Proteomes" id="UP000494106">
    <property type="component" value="Unassembled WGS sequence"/>
</dbReference>
<sequence length="380" mass="42652">MRLYTVCFIVNLVACRNNTDETSKVRSAEVPDDVFDVETKLNLKGNVRKLFAVELGLNSEGQNMICSPISAMMPLAKLLLGAEKRSESKAELLAALGLRNTKELTRKYKQILNELEYLDGVQIILASRTYLSDKYQLQEKFKNKSISIFKSAVELIDTSRSEEVADRINQWVADHTNDKIKNLISENDIAESASLLLVNAIYFKILELPYSGEEAAMIIVLPNDKNGLPILLRTLRLSQDLLTKALQEMVTVTVDVIIPKFRIDTALDLKSYYEKASIRSMNNKEIVFECEMAINSSLRFERSGLTKIVKHHTVYISSATQRAIVEVTEKGTVATAASVIIGFGSPMPSSNRIEFNAEHPFLFYIRGHHEQLFAGVVISP</sequence>
<dbReference type="GO" id="GO:0005615">
    <property type="term" value="C:extracellular space"/>
    <property type="evidence" value="ECO:0007669"/>
    <property type="project" value="InterPro"/>
</dbReference>
<evidence type="ECO:0000256" key="1">
    <source>
        <dbReference type="ARBA" id="ARBA00022690"/>
    </source>
</evidence>
<dbReference type="SMART" id="SM00093">
    <property type="entry name" value="SERPIN"/>
    <property type="match status" value="1"/>
</dbReference>
<dbReference type="PANTHER" id="PTHR11461">
    <property type="entry name" value="SERINE PROTEASE INHIBITOR, SERPIN"/>
    <property type="match status" value="1"/>
</dbReference>
<evidence type="ECO:0000313" key="6">
    <source>
        <dbReference type="Proteomes" id="UP000494106"/>
    </source>
</evidence>
<dbReference type="EMBL" id="CADEBC010000519">
    <property type="protein sequence ID" value="CAB3243726.1"/>
    <property type="molecule type" value="Genomic_DNA"/>
</dbReference>
<keyword evidence="6" id="KW-1185">Reference proteome</keyword>
<evidence type="ECO:0000256" key="3">
    <source>
        <dbReference type="RuleBase" id="RU000411"/>
    </source>
</evidence>
<dbReference type="Gene3D" id="2.30.39.10">
    <property type="entry name" value="Alpha-1-antitrypsin, domain 1"/>
    <property type="match status" value="1"/>
</dbReference>
<dbReference type="Pfam" id="PF00079">
    <property type="entry name" value="Serpin"/>
    <property type="match status" value="1"/>
</dbReference>
<dbReference type="InterPro" id="IPR042178">
    <property type="entry name" value="Serpin_sf_1"/>
</dbReference>
<dbReference type="InterPro" id="IPR023796">
    <property type="entry name" value="Serpin_dom"/>
</dbReference>
<dbReference type="InterPro" id="IPR000215">
    <property type="entry name" value="Serpin_fam"/>
</dbReference>
<keyword evidence="1" id="KW-0646">Protease inhibitor</keyword>
<reference evidence="5 6" key="1">
    <citation type="submission" date="2020-04" db="EMBL/GenBank/DDBJ databases">
        <authorList>
            <person name="Wallbank WR R."/>
            <person name="Pardo Diaz C."/>
            <person name="Kozak K."/>
            <person name="Martin S."/>
            <person name="Jiggins C."/>
            <person name="Moest M."/>
            <person name="Warren A I."/>
            <person name="Byers J.R.P. K."/>
            <person name="Montejo-Kovacevich G."/>
            <person name="Yen C E."/>
        </authorList>
    </citation>
    <scope>NUCLEOTIDE SEQUENCE [LARGE SCALE GENOMIC DNA]</scope>
</reference>
<dbReference type="InterPro" id="IPR042185">
    <property type="entry name" value="Serpin_sf_2"/>
</dbReference>
<dbReference type="InterPro" id="IPR036186">
    <property type="entry name" value="Serpin_sf"/>
</dbReference>
<evidence type="ECO:0000313" key="5">
    <source>
        <dbReference type="EMBL" id="CAB3243726.1"/>
    </source>
</evidence>
<dbReference type="Gene3D" id="3.30.497.10">
    <property type="entry name" value="Antithrombin, subunit I, domain 2"/>
    <property type="match status" value="2"/>
</dbReference>
<feature type="domain" description="Serpin" evidence="4">
    <location>
        <begin position="51"/>
        <end position="380"/>
    </location>
</feature>
<organism evidence="5 6">
    <name type="scientific">Arctia plantaginis</name>
    <name type="common">Wood tiger moth</name>
    <name type="synonym">Phalaena plantaginis</name>
    <dbReference type="NCBI Taxonomy" id="874455"/>
    <lineage>
        <taxon>Eukaryota</taxon>
        <taxon>Metazoa</taxon>
        <taxon>Ecdysozoa</taxon>
        <taxon>Arthropoda</taxon>
        <taxon>Hexapoda</taxon>
        <taxon>Insecta</taxon>
        <taxon>Pterygota</taxon>
        <taxon>Neoptera</taxon>
        <taxon>Endopterygota</taxon>
        <taxon>Lepidoptera</taxon>
        <taxon>Glossata</taxon>
        <taxon>Ditrysia</taxon>
        <taxon>Noctuoidea</taxon>
        <taxon>Erebidae</taxon>
        <taxon>Arctiinae</taxon>
        <taxon>Arctia</taxon>
    </lineage>
</organism>